<organism evidence="3 4">
    <name type="scientific">Bradyrhizobium canariense</name>
    <dbReference type="NCBI Taxonomy" id="255045"/>
    <lineage>
        <taxon>Bacteria</taxon>
        <taxon>Pseudomonadati</taxon>
        <taxon>Pseudomonadota</taxon>
        <taxon>Alphaproteobacteria</taxon>
        <taxon>Hyphomicrobiales</taxon>
        <taxon>Nitrobacteraceae</taxon>
        <taxon>Bradyrhizobium</taxon>
    </lineage>
</organism>
<dbReference type="InterPro" id="IPR002104">
    <property type="entry name" value="Integrase_catalytic"/>
</dbReference>
<dbReference type="Pfam" id="PF20172">
    <property type="entry name" value="DUF6538"/>
    <property type="match status" value="1"/>
</dbReference>
<dbReference type="Proteomes" id="UP000193884">
    <property type="component" value="Unassembled WGS sequence"/>
</dbReference>
<dbReference type="PROSITE" id="PS51898">
    <property type="entry name" value="TYR_RECOMBINASE"/>
    <property type="match status" value="1"/>
</dbReference>
<evidence type="ECO:0000259" key="2">
    <source>
        <dbReference type="PROSITE" id="PS51898"/>
    </source>
</evidence>
<comment type="caution">
    <text evidence="3">The sequence shown here is derived from an EMBL/GenBank/DDBJ whole genome shotgun (WGS) entry which is preliminary data.</text>
</comment>
<evidence type="ECO:0000313" key="4">
    <source>
        <dbReference type="Proteomes" id="UP000193884"/>
    </source>
</evidence>
<keyword evidence="4" id="KW-1185">Reference proteome</keyword>
<name>A0ABX3WYD5_9BRAD</name>
<dbReference type="InterPro" id="IPR046668">
    <property type="entry name" value="DUF6538"/>
</dbReference>
<evidence type="ECO:0000313" key="3">
    <source>
        <dbReference type="EMBL" id="OSJ25071.1"/>
    </source>
</evidence>
<dbReference type="EMBL" id="NAFK01000170">
    <property type="protein sequence ID" value="OSJ25071.1"/>
    <property type="molecule type" value="Genomic_DNA"/>
</dbReference>
<dbReference type="InterPro" id="IPR013762">
    <property type="entry name" value="Integrase-like_cat_sf"/>
</dbReference>
<dbReference type="RefSeq" id="WP_085384988.1">
    <property type="nucleotide sequence ID" value="NZ_NAFJ01000132.1"/>
</dbReference>
<feature type="domain" description="Tyr recombinase" evidence="2">
    <location>
        <begin position="421"/>
        <end position="620"/>
    </location>
</feature>
<gene>
    <name evidence="3" type="ORF">BST63_24510</name>
</gene>
<reference evidence="3 4" key="1">
    <citation type="submission" date="2017-03" db="EMBL/GenBank/DDBJ databases">
        <title>Whole genome sequences of fourteen strains of Bradyrhizobium canariense and one strain of Bradyrhizobium japonicum isolated from Lupinus (Papilionoideae: Genisteae) species in Algeria.</title>
        <authorList>
            <person name="Crovadore J."/>
            <person name="Chekireb D."/>
            <person name="Brachmann A."/>
            <person name="Chablais R."/>
            <person name="Cochard B."/>
            <person name="Lefort F."/>
        </authorList>
    </citation>
    <scope>NUCLEOTIDE SEQUENCE [LARGE SCALE GENOMIC DNA]</scope>
    <source>
        <strain evidence="3 4">UBMAN05</strain>
    </source>
</reference>
<sequence>MAFHIFRRQAVYYWRRRTPRALAKLLGRQHLSMSLRTTNRASARRVATQVNLFLDDVAMLAGGTDQLSRSQIETMLHAVVEKHVAKLDLVAFAAKNAPGFNADKARADDRRALWTYTLLDAQGHGAVVRPEDRERMIAEGLSEADIEAVKRHLAMLRANDMVPTKYHVLRQMIEGVQAAPTAMNMDVAQGTYFRGIRLALAQSERRYGGMRIEDEGLVERLLLARNDPPKPTLPAASPIVVRTDDAPRHEAPPVPQFIQMADFLQFAERVAQQNAADNHWDEKTQRQARSIAGLFVKFMVQDQRIQDLGLLRQEHVGKFVDFLRFDIYKHYGKSVRDESLTIEQLREKGRSVEKAKRGIGGETLNRHLTFLGQIRDHAIARGSKSLEGIDLTKLRAKSRGKNKRARDERTKLPIDRARAIFLTAPFSNCASWDELGKWGEEGGSQVFHCALYFVPILIYYTGARREELCGAMVDDIIFDREGCRPYIHIAANEQRRIKNAQSKRNIPIHPELIRLGFLDYVGKIKALGYKLLFPDLYSPSSRSPLGNRFYKLFKPILTAAKITEEGLGAHAVRHLFGAQLKKKLLTKEDRADLLGHGGDSETSERYCEPHELDTLFEFIMKLEVITSHIESRDINLIPWVEKKEVAPFSQPSRAKR</sequence>
<protein>
    <recommendedName>
        <fullName evidence="2">Tyr recombinase domain-containing protein</fullName>
    </recommendedName>
</protein>
<keyword evidence="1" id="KW-0233">DNA recombination</keyword>
<dbReference type="SUPFAM" id="SSF56349">
    <property type="entry name" value="DNA breaking-rejoining enzymes"/>
    <property type="match status" value="1"/>
</dbReference>
<accession>A0ABX3WYD5</accession>
<dbReference type="Pfam" id="PF00589">
    <property type="entry name" value="Phage_integrase"/>
    <property type="match status" value="1"/>
</dbReference>
<proteinExistence type="predicted"/>
<evidence type="ECO:0000256" key="1">
    <source>
        <dbReference type="ARBA" id="ARBA00023172"/>
    </source>
</evidence>
<dbReference type="InterPro" id="IPR011010">
    <property type="entry name" value="DNA_brk_join_enz"/>
</dbReference>
<dbReference type="Gene3D" id="1.10.443.10">
    <property type="entry name" value="Intergrase catalytic core"/>
    <property type="match status" value="1"/>
</dbReference>